<dbReference type="GO" id="GO:0032049">
    <property type="term" value="P:cardiolipin biosynthetic process"/>
    <property type="evidence" value="ECO:0007669"/>
    <property type="project" value="UniProtKB-UniRule"/>
</dbReference>
<keyword evidence="2" id="KW-1003">Cell membrane</keyword>
<dbReference type="InterPro" id="IPR001736">
    <property type="entry name" value="PLipase_D/transphosphatidylase"/>
</dbReference>
<proteinExistence type="predicted"/>
<name>A0A679FN83_9BACL</name>
<accession>A0A679FN83</accession>
<evidence type="ECO:0000256" key="7">
    <source>
        <dbReference type="ARBA" id="ARBA00022989"/>
    </source>
</evidence>
<keyword evidence="4" id="KW-0808">Transferase</keyword>
<dbReference type="PANTHER" id="PTHR21248:SF7">
    <property type="entry name" value="MINOR CARDIOLIPIN SYNTHASE CLSB"/>
    <property type="match status" value="1"/>
</dbReference>
<evidence type="ECO:0000256" key="5">
    <source>
        <dbReference type="ARBA" id="ARBA00022692"/>
    </source>
</evidence>
<evidence type="ECO:0000256" key="9">
    <source>
        <dbReference type="ARBA" id="ARBA00023136"/>
    </source>
</evidence>
<dbReference type="GO" id="GO:0008808">
    <property type="term" value="F:cardiolipin synthase activity"/>
    <property type="evidence" value="ECO:0007669"/>
    <property type="project" value="UniProtKB-UniRule"/>
</dbReference>
<feature type="domain" description="PLD phosphodiesterase" evidence="13">
    <location>
        <begin position="141"/>
        <end position="168"/>
    </location>
</feature>
<dbReference type="EC" id="2.7.8.-" evidence="12"/>
<dbReference type="Pfam" id="PF13091">
    <property type="entry name" value="PLDc_2"/>
    <property type="match status" value="2"/>
</dbReference>
<feature type="domain" description="PLD phosphodiesterase" evidence="13">
    <location>
        <begin position="313"/>
        <end position="340"/>
    </location>
</feature>
<keyword evidence="7" id="KW-1133">Transmembrane helix</keyword>
<keyword evidence="10" id="KW-0594">Phospholipid biosynthesis</keyword>
<evidence type="ECO:0000256" key="3">
    <source>
        <dbReference type="ARBA" id="ARBA00022516"/>
    </source>
</evidence>
<dbReference type="Gene3D" id="3.30.870.10">
    <property type="entry name" value="Endonuclease Chain A"/>
    <property type="match status" value="2"/>
</dbReference>
<organism evidence="14 15">
    <name type="scientific">Geobacillus subterraneus</name>
    <dbReference type="NCBI Taxonomy" id="129338"/>
    <lineage>
        <taxon>Bacteria</taxon>
        <taxon>Bacillati</taxon>
        <taxon>Bacillota</taxon>
        <taxon>Bacilli</taxon>
        <taxon>Bacillales</taxon>
        <taxon>Anoxybacillaceae</taxon>
        <taxon>Geobacillus</taxon>
    </lineage>
</organism>
<sequence length="400" mass="46197">MDVITVIASFIVILFALIYLDDKLGQLVFRNRRKNVVYPQRRSDLSLFVNGNHLFSDYFAELGRARDHIHILFYIIKNDEMTAPFFQLLKKKAAEGVKVRVLVDWVGGLGLPRALVRSLAKSGVEFAYARPPCFPFLIYRLNRRNHRKITIIDGRVGYIGGFNIGREYSGKDANFGEWRDYHIKMSGEGVCDLQKQFLHDWEEATGRTVPDNSRYFPALPAGAVRHQLIATDGSALEEQYIEAIRRAKKEIMIGSPYFIPSRPLFHELMKALERGVRVTVLVPLKADHLFVREAAYPYFARLLEAGAHVYRFYQGFYHAKALIIDDEWCDIGTANFDRRSLFFNSEINCYVFDRAFTHLVKQAFKRDLTRSEPLTLAFLERRSLLDRGKQSISQLISAWL</sequence>
<evidence type="ECO:0000256" key="8">
    <source>
        <dbReference type="ARBA" id="ARBA00023098"/>
    </source>
</evidence>
<evidence type="ECO:0000256" key="6">
    <source>
        <dbReference type="ARBA" id="ARBA00022737"/>
    </source>
</evidence>
<protein>
    <recommendedName>
        <fullName evidence="12">Cardiolipin synthase</fullName>
        <ecNumber evidence="12">2.7.8.-</ecNumber>
    </recommendedName>
</protein>
<keyword evidence="6" id="KW-0677">Repeat</keyword>
<dbReference type="NCBIfam" id="TIGR04265">
    <property type="entry name" value="bac_cardiolipin"/>
    <property type="match status" value="1"/>
</dbReference>
<keyword evidence="8" id="KW-0443">Lipid metabolism</keyword>
<evidence type="ECO:0000259" key="13">
    <source>
        <dbReference type="PROSITE" id="PS50035"/>
    </source>
</evidence>
<evidence type="ECO:0000256" key="10">
    <source>
        <dbReference type="ARBA" id="ARBA00023209"/>
    </source>
</evidence>
<dbReference type="FunFam" id="3.30.870.10:FF:000014">
    <property type="entry name" value="Cardiolipin synthase"/>
    <property type="match status" value="1"/>
</dbReference>
<dbReference type="AlphaFoldDB" id="A0A679FN83"/>
<reference evidence="15" key="1">
    <citation type="journal article" date="2020" name="Microbiol. Resour. Announc.">
        <title>Complete Genome Sequence of Geobacillus sp. Strain E55-1, Isolated from Mine Geyser in Japan.</title>
        <authorList>
            <person name="Miyazaki K."/>
            <person name="Hase E."/>
            <person name="Tokito N."/>
        </authorList>
    </citation>
    <scope>NUCLEOTIDE SEQUENCE [LARGE SCALE GENOMIC DNA]</scope>
    <source>
        <strain evidence="15">E55-1</strain>
    </source>
</reference>
<dbReference type="RefSeq" id="WP_033842854.1">
    <property type="nucleotide sequence ID" value="NZ_AP022557.1"/>
</dbReference>
<evidence type="ECO:0000256" key="4">
    <source>
        <dbReference type="ARBA" id="ARBA00022679"/>
    </source>
</evidence>
<dbReference type="CDD" id="cd09112">
    <property type="entry name" value="PLDc_CLS_2"/>
    <property type="match status" value="1"/>
</dbReference>
<dbReference type="PROSITE" id="PS50035">
    <property type="entry name" value="PLD"/>
    <property type="match status" value="2"/>
</dbReference>
<evidence type="ECO:0000313" key="15">
    <source>
        <dbReference type="Proteomes" id="UP000501421"/>
    </source>
</evidence>
<keyword evidence="11" id="KW-1208">Phospholipid metabolism</keyword>
<evidence type="ECO:0000256" key="2">
    <source>
        <dbReference type="ARBA" id="ARBA00022475"/>
    </source>
</evidence>
<gene>
    <name evidence="14" type="primary">cls_2</name>
    <name evidence="14" type="ORF">GsuE55_27410</name>
</gene>
<dbReference type="PANTHER" id="PTHR21248">
    <property type="entry name" value="CARDIOLIPIN SYNTHASE"/>
    <property type="match status" value="1"/>
</dbReference>
<evidence type="ECO:0000256" key="11">
    <source>
        <dbReference type="ARBA" id="ARBA00023264"/>
    </source>
</evidence>
<evidence type="ECO:0000256" key="12">
    <source>
        <dbReference type="NCBIfam" id="TIGR04265"/>
    </source>
</evidence>
<keyword evidence="15" id="KW-1185">Reference proteome</keyword>
<dbReference type="SUPFAM" id="SSF56024">
    <property type="entry name" value="Phospholipase D/nuclease"/>
    <property type="match status" value="2"/>
</dbReference>
<dbReference type="InterPro" id="IPR022924">
    <property type="entry name" value="Cardiolipin_synthase"/>
</dbReference>
<dbReference type="SMART" id="SM00155">
    <property type="entry name" value="PLDc"/>
    <property type="match status" value="2"/>
</dbReference>
<evidence type="ECO:0000313" key="14">
    <source>
        <dbReference type="EMBL" id="BBW97908.1"/>
    </source>
</evidence>
<comment type="subcellular location">
    <subcellularLocation>
        <location evidence="1">Cell membrane</location>
    </subcellularLocation>
</comment>
<dbReference type="Proteomes" id="UP000501421">
    <property type="component" value="Chromosome"/>
</dbReference>
<dbReference type="InterPro" id="IPR025202">
    <property type="entry name" value="PLD-like_dom"/>
</dbReference>
<keyword evidence="9" id="KW-0472">Membrane</keyword>
<dbReference type="EMBL" id="AP022557">
    <property type="protein sequence ID" value="BBW97908.1"/>
    <property type="molecule type" value="Genomic_DNA"/>
</dbReference>
<keyword evidence="3" id="KW-0444">Lipid biosynthesis</keyword>
<dbReference type="PIRSF" id="PIRSF000850">
    <property type="entry name" value="Phospholipase_D_PSS"/>
    <property type="match status" value="1"/>
</dbReference>
<evidence type="ECO:0000256" key="1">
    <source>
        <dbReference type="ARBA" id="ARBA00004236"/>
    </source>
</evidence>
<dbReference type="GO" id="GO:0005886">
    <property type="term" value="C:plasma membrane"/>
    <property type="evidence" value="ECO:0007669"/>
    <property type="project" value="UniProtKB-SubCell"/>
</dbReference>
<keyword evidence="5" id="KW-0812">Transmembrane</keyword>
<dbReference type="CDD" id="cd09110">
    <property type="entry name" value="PLDc_CLS_1"/>
    <property type="match status" value="1"/>
</dbReference>